<comment type="caution">
    <text evidence="1">The sequence shown here is derived from an EMBL/GenBank/DDBJ whole genome shotgun (WGS) entry which is preliminary data.</text>
</comment>
<dbReference type="Proteomes" id="UP000184550">
    <property type="component" value="Unassembled WGS sequence"/>
</dbReference>
<dbReference type="AlphaFoldDB" id="A0A7Z9BMX9"/>
<dbReference type="OrthoDB" id="583772at2"/>
<sequence>MKIIGFSLIIGVGIVAIASFSAQAEQRITYKCTKNMIRKKIAINSIAFQNIAKKDSLNYAF</sequence>
<protein>
    <submittedName>
        <fullName evidence="1">Uncharacterized protein</fullName>
    </submittedName>
</protein>
<dbReference type="RefSeq" id="WP_083621492.1">
    <property type="nucleotide sequence ID" value="NZ_LR734869.1"/>
</dbReference>
<proteinExistence type="predicted"/>
<dbReference type="EMBL" id="CZCU02000136">
    <property type="protein sequence ID" value="VXD17901.1"/>
    <property type="molecule type" value="Genomic_DNA"/>
</dbReference>
<gene>
    <name evidence="1" type="ORF">PL8927_600167</name>
</gene>
<evidence type="ECO:0000313" key="1">
    <source>
        <dbReference type="EMBL" id="VXD17901.1"/>
    </source>
</evidence>
<evidence type="ECO:0000313" key="2">
    <source>
        <dbReference type="Proteomes" id="UP000184550"/>
    </source>
</evidence>
<organism evidence="1 2">
    <name type="scientific">Planktothrix serta PCC 8927</name>
    <dbReference type="NCBI Taxonomy" id="671068"/>
    <lineage>
        <taxon>Bacteria</taxon>
        <taxon>Bacillati</taxon>
        <taxon>Cyanobacteriota</taxon>
        <taxon>Cyanophyceae</taxon>
        <taxon>Oscillatoriophycideae</taxon>
        <taxon>Oscillatoriales</taxon>
        <taxon>Microcoleaceae</taxon>
        <taxon>Planktothrix</taxon>
    </lineage>
</organism>
<reference evidence="1" key="1">
    <citation type="submission" date="2019-10" db="EMBL/GenBank/DDBJ databases">
        <authorList>
            <consortium name="Genoscope - CEA"/>
            <person name="William W."/>
        </authorList>
    </citation>
    <scope>NUCLEOTIDE SEQUENCE [LARGE SCALE GENOMIC DNA]</scope>
    <source>
        <strain evidence="1">BBR_PRJEB10992</strain>
    </source>
</reference>
<accession>A0A7Z9BMX9</accession>
<name>A0A7Z9BMX9_9CYAN</name>
<keyword evidence="2" id="KW-1185">Reference proteome</keyword>